<dbReference type="OrthoDB" id="3795149at2759"/>
<feature type="compositionally biased region" description="Polar residues" evidence="1">
    <location>
        <begin position="159"/>
        <end position="174"/>
    </location>
</feature>
<proteinExistence type="predicted"/>
<feature type="region of interest" description="Disordered" evidence="1">
    <location>
        <begin position="108"/>
        <end position="195"/>
    </location>
</feature>
<accession>A0A9P6KMX8</accession>
<protein>
    <submittedName>
        <fullName evidence="2">Uncharacterized protein</fullName>
    </submittedName>
</protein>
<dbReference type="Proteomes" id="UP000756921">
    <property type="component" value="Unassembled WGS sequence"/>
</dbReference>
<feature type="region of interest" description="Disordered" evidence="1">
    <location>
        <begin position="55"/>
        <end position="87"/>
    </location>
</feature>
<feature type="region of interest" description="Disordered" evidence="1">
    <location>
        <begin position="1"/>
        <end position="41"/>
    </location>
</feature>
<feature type="region of interest" description="Disordered" evidence="1">
    <location>
        <begin position="245"/>
        <end position="267"/>
    </location>
</feature>
<feature type="compositionally biased region" description="Acidic residues" evidence="1">
    <location>
        <begin position="254"/>
        <end position="267"/>
    </location>
</feature>
<keyword evidence="3" id="KW-1185">Reference proteome</keyword>
<reference evidence="2" key="1">
    <citation type="journal article" date="2020" name="Mol. Plant Microbe Interact.">
        <title>Genome Sequence of the Biocontrol Agent Coniothyrium minitans strain Conio (IMI 134523).</title>
        <authorList>
            <person name="Patel D."/>
            <person name="Shittu T.A."/>
            <person name="Baroncelli R."/>
            <person name="Muthumeenakshi S."/>
            <person name="Osborne T.H."/>
            <person name="Janganan T.K."/>
            <person name="Sreenivasaprasad S."/>
        </authorList>
    </citation>
    <scope>NUCLEOTIDE SEQUENCE</scope>
    <source>
        <strain evidence="2">Conio</strain>
    </source>
</reference>
<feature type="region of interest" description="Disordered" evidence="1">
    <location>
        <begin position="301"/>
        <end position="331"/>
    </location>
</feature>
<organism evidence="2 3">
    <name type="scientific">Paraphaeosphaeria minitans</name>
    <dbReference type="NCBI Taxonomy" id="565426"/>
    <lineage>
        <taxon>Eukaryota</taxon>
        <taxon>Fungi</taxon>
        <taxon>Dikarya</taxon>
        <taxon>Ascomycota</taxon>
        <taxon>Pezizomycotina</taxon>
        <taxon>Dothideomycetes</taxon>
        <taxon>Pleosporomycetidae</taxon>
        <taxon>Pleosporales</taxon>
        <taxon>Massarineae</taxon>
        <taxon>Didymosphaeriaceae</taxon>
        <taxon>Paraphaeosphaeria</taxon>
    </lineage>
</organism>
<evidence type="ECO:0000313" key="2">
    <source>
        <dbReference type="EMBL" id="KAF9732161.1"/>
    </source>
</evidence>
<feature type="compositionally biased region" description="Polar residues" evidence="1">
    <location>
        <begin position="301"/>
        <end position="311"/>
    </location>
</feature>
<sequence>MAQDRPRAHERGQEHLEASKGSLVGQLSELDHGLPLSAQRPGSFMKYTNERYPQLEQRWTSPQPGLTKEVSDEATSDMPGSLIGERKIGLKLPPPLVPLLGGENMPRLHGSAHERFSPANTNNWNDIPDEMLKPIPQGTKPQSKAEAIHRRKSRKRNATNRQKTMPGSSQSSPENRPPNFKDNHPAPHVVALPDTPGKFTLHRVTKLKTIPPLQKFKLKQNIGAGSSTQDHVTGLSIDDITASTPEAAGGYEQDKDESDWSDSSDIEGIEFDEILNASRATSGHDSRLKDKAENISTLKTTNDGTASINFSDETEHNTTVDDAASSTRTHLDTGDEFTDAAYNYLQAKKAAGEPMILPKDVVEKLRAQVKADEERRRETDPHYQHALVRAKVNAAQARREAEIPHEALYTQAVSVVKCTLDEEDWDLLGDFEVKGQPDEDDRSKLEMVSQSEDKVEEEIKASSDATKNTQSVVQGNTGKLGTIYGWASKAGNVFTSNKVPKDHRKDGWTLADILDEDERRARR</sequence>
<evidence type="ECO:0000313" key="3">
    <source>
        <dbReference type="Proteomes" id="UP000756921"/>
    </source>
</evidence>
<dbReference type="AlphaFoldDB" id="A0A9P6KMX8"/>
<comment type="caution">
    <text evidence="2">The sequence shown here is derived from an EMBL/GenBank/DDBJ whole genome shotgun (WGS) entry which is preliminary data.</text>
</comment>
<feature type="compositionally biased region" description="Basic residues" evidence="1">
    <location>
        <begin position="149"/>
        <end position="158"/>
    </location>
</feature>
<name>A0A9P6KMX8_9PLEO</name>
<feature type="compositionally biased region" description="Basic and acidic residues" evidence="1">
    <location>
        <begin position="1"/>
        <end position="18"/>
    </location>
</feature>
<dbReference type="EMBL" id="WJXW01000011">
    <property type="protein sequence ID" value="KAF9732161.1"/>
    <property type="molecule type" value="Genomic_DNA"/>
</dbReference>
<gene>
    <name evidence="2" type="ORF">PMIN01_10090</name>
</gene>
<evidence type="ECO:0000256" key="1">
    <source>
        <dbReference type="SAM" id="MobiDB-lite"/>
    </source>
</evidence>